<protein>
    <submittedName>
        <fullName evidence="5">DUF563 domain</fullName>
    </submittedName>
</protein>
<evidence type="ECO:0000313" key="5">
    <source>
        <dbReference type="EMBL" id="RNA29126.1"/>
    </source>
</evidence>
<keyword evidence="3" id="KW-0325">Glycoprotein</keyword>
<reference evidence="5 6" key="1">
    <citation type="journal article" date="2018" name="Sci. Rep.">
        <title>Genomic signatures of local adaptation to the degree of environmental predictability in rotifers.</title>
        <authorList>
            <person name="Franch-Gras L."/>
            <person name="Hahn C."/>
            <person name="Garcia-Roger E.M."/>
            <person name="Carmona M.J."/>
            <person name="Serra M."/>
            <person name="Gomez A."/>
        </authorList>
    </citation>
    <scope>NUCLEOTIDE SEQUENCE [LARGE SCALE GENOMIC DNA]</scope>
    <source>
        <strain evidence="5">HYR1</strain>
    </source>
</reference>
<dbReference type="InterPro" id="IPR049625">
    <property type="entry name" value="Glyco_transf_61_cat"/>
</dbReference>
<dbReference type="EMBL" id="REGN01002275">
    <property type="protein sequence ID" value="RNA29126.1"/>
    <property type="molecule type" value="Genomic_DNA"/>
</dbReference>
<organism evidence="5 6">
    <name type="scientific">Brachionus plicatilis</name>
    <name type="common">Marine rotifer</name>
    <name type="synonym">Brachionus muelleri</name>
    <dbReference type="NCBI Taxonomy" id="10195"/>
    <lineage>
        <taxon>Eukaryota</taxon>
        <taxon>Metazoa</taxon>
        <taxon>Spiralia</taxon>
        <taxon>Gnathifera</taxon>
        <taxon>Rotifera</taxon>
        <taxon>Eurotatoria</taxon>
        <taxon>Monogononta</taxon>
        <taxon>Pseudotrocha</taxon>
        <taxon>Ploima</taxon>
        <taxon>Brachionidae</taxon>
        <taxon>Brachionus</taxon>
    </lineage>
</organism>
<feature type="domain" description="Glycosyltransferase 61 catalytic" evidence="4">
    <location>
        <begin position="88"/>
        <end position="167"/>
    </location>
</feature>
<name>A0A3M7S021_BRAPC</name>
<dbReference type="OrthoDB" id="529273at2759"/>
<evidence type="ECO:0000313" key="6">
    <source>
        <dbReference type="Proteomes" id="UP000276133"/>
    </source>
</evidence>
<dbReference type="InterPro" id="IPR007657">
    <property type="entry name" value="Glycosyltransferase_61"/>
</dbReference>
<proteinExistence type="predicted"/>
<gene>
    <name evidence="5" type="ORF">BpHYR1_038908</name>
</gene>
<dbReference type="PANTHER" id="PTHR20961">
    <property type="entry name" value="GLYCOSYLTRANSFERASE"/>
    <property type="match status" value="1"/>
</dbReference>
<sequence length="250" mass="29270">MRILRFGKNPKYSIEDVIRKNSCPKIDSISILNRKFSDLSDWQRNFLEISTDVEEKNTIFDQTDLQCYQTMLVPGTAIYLFTGPQEAIDFRKKVGKLLKLEFKRSRIILVKRKNRSVLNQKELENFIESKIDKNYLDIQVKIMSQAKLFISVHGAGLTNSIFMPSTSILLEITPPHFHYPLYERVAIQSGHIYFRFVTDPDPSIHSNKFFNITSRECLTIGDCVQFWKNKNVRVNITKFAFLFEQIMEVL</sequence>
<accession>A0A3M7S021</accession>
<dbReference type="GO" id="GO:0016757">
    <property type="term" value="F:glycosyltransferase activity"/>
    <property type="evidence" value="ECO:0007669"/>
    <property type="project" value="UniProtKB-KW"/>
</dbReference>
<keyword evidence="1" id="KW-0328">Glycosyltransferase</keyword>
<comment type="caution">
    <text evidence="5">The sequence shown here is derived from an EMBL/GenBank/DDBJ whole genome shotgun (WGS) entry which is preliminary data.</text>
</comment>
<keyword evidence="2" id="KW-0808">Transferase</keyword>
<evidence type="ECO:0000259" key="4">
    <source>
        <dbReference type="Pfam" id="PF04577"/>
    </source>
</evidence>
<evidence type="ECO:0000256" key="2">
    <source>
        <dbReference type="ARBA" id="ARBA00022679"/>
    </source>
</evidence>
<dbReference type="Pfam" id="PF04577">
    <property type="entry name" value="Glyco_transf_61"/>
    <property type="match status" value="1"/>
</dbReference>
<dbReference type="STRING" id="10195.A0A3M7S021"/>
<dbReference type="Proteomes" id="UP000276133">
    <property type="component" value="Unassembled WGS sequence"/>
</dbReference>
<keyword evidence="6" id="KW-1185">Reference proteome</keyword>
<dbReference type="AlphaFoldDB" id="A0A3M7S021"/>
<evidence type="ECO:0000256" key="1">
    <source>
        <dbReference type="ARBA" id="ARBA00022676"/>
    </source>
</evidence>
<evidence type="ECO:0000256" key="3">
    <source>
        <dbReference type="ARBA" id="ARBA00023180"/>
    </source>
</evidence>